<dbReference type="EMBL" id="BJOD01000016">
    <property type="protein sequence ID" value="GED25827.1"/>
    <property type="molecule type" value="Genomic_DNA"/>
</dbReference>
<feature type="compositionally biased region" description="Low complexity" evidence="1">
    <location>
        <begin position="91"/>
        <end position="104"/>
    </location>
</feature>
<feature type="region of interest" description="Disordered" evidence="1">
    <location>
        <begin position="89"/>
        <end position="122"/>
    </location>
</feature>
<gene>
    <name evidence="2" type="ORF">BAG01nite_19290</name>
</gene>
<feature type="compositionally biased region" description="Polar residues" evidence="1">
    <location>
        <begin position="112"/>
        <end position="122"/>
    </location>
</feature>
<reference evidence="2 3" key="1">
    <citation type="submission" date="2019-06" db="EMBL/GenBank/DDBJ databases">
        <title>Whole genome shotgun sequence of Brevibacillus agri NBRC 15538.</title>
        <authorList>
            <person name="Hosoyama A."/>
            <person name="Uohara A."/>
            <person name="Ohji S."/>
            <person name="Ichikawa N."/>
        </authorList>
    </citation>
    <scope>NUCLEOTIDE SEQUENCE [LARGE SCALE GENOMIC DNA]</scope>
    <source>
        <strain evidence="2 3">NBRC 15538</strain>
    </source>
</reference>
<accession>A0ABQ0SPJ3</accession>
<protein>
    <submittedName>
        <fullName evidence="2">Uncharacterized protein</fullName>
    </submittedName>
</protein>
<proteinExistence type="predicted"/>
<evidence type="ECO:0000313" key="3">
    <source>
        <dbReference type="Proteomes" id="UP000317180"/>
    </source>
</evidence>
<evidence type="ECO:0000256" key="1">
    <source>
        <dbReference type="SAM" id="MobiDB-lite"/>
    </source>
</evidence>
<organism evidence="2 3">
    <name type="scientific">Brevibacillus agri</name>
    <dbReference type="NCBI Taxonomy" id="51101"/>
    <lineage>
        <taxon>Bacteria</taxon>
        <taxon>Bacillati</taxon>
        <taxon>Bacillota</taxon>
        <taxon>Bacilli</taxon>
        <taxon>Bacillales</taxon>
        <taxon>Paenibacillaceae</taxon>
        <taxon>Brevibacillus</taxon>
    </lineage>
</organism>
<dbReference type="Proteomes" id="UP000317180">
    <property type="component" value="Unassembled WGS sequence"/>
</dbReference>
<comment type="caution">
    <text evidence="2">The sequence shown here is derived from an EMBL/GenBank/DDBJ whole genome shotgun (WGS) entry which is preliminary data.</text>
</comment>
<name>A0ABQ0SPJ3_9BACL</name>
<keyword evidence="3" id="KW-1185">Reference proteome</keyword>
<evidence type="ECO:0000313" key="2">
    <source>
        <dbReference type="EMBL" id="GED25827.1"/>
    </source>
</evidence>
<sequence length="151" mass="16923">MLQDYDFKLRTVRAGLYVRRKSNQVFESLTFNQPELEKSLPPYDLNNSQIRNTFNIGERFYAYAKFDFLYSDGAKGSVFVIRERSPFGEVTRSGRPSRSGTTGSAFPKKQSPICSSAFTGRSNRAIPRRAAAVWDFPSPAKSSRDTAATSG</sequence>